<dbReference type="PANTHER" id="PTHR30619">
    <property type="entry name" value="DNA INTERNALIZATION/COMPETENCE PROTEIN COMEC/REC2"/>
    <property type="match status" value="1"/>
</dbReference>
<dbReference type="InterPro" id="IPR004797">
    <property type="entry name" value="Competence_ComEC/Rec2"/>
</dbReference>
<protein>
    <submittedName>
        <fullName evidence="8">DNA internalization-related competence protein ComEC/Rec2</fullName>
    </submittedName>
</protein>
<feature type="transmembrane region" description="Helical" evidence="6">
    <location>
        <begin position="463"/>
        <end position="483"/>
    </location>
</feature>
<dbReference type="Proteomes" id="UP000093514">
    <property type="component" value="Unassembled WGS sequence"/>
</dbReference>
<dbReference type="Pfam" id="PF13567">
    <property type="entry name" value="DUF4131"/>
    <property type="match status" value="1"/>
</dbReference>
<feature type="transmembrane region" description="Helical" evidence="6">
    <location>
        <begin position="411"/>
        <end position="431"/>
    </location>
</feature>
<evidence type="ECO:0000256" key="1">
    <source>
        <dbReference type="ARBA" id="ARBA00004651"/>
    </source>
</evidence>
<gene>
    <name evidence="8" type="ORF">U472_12810</name>
</gene>
<reference evidence="8 9" key="2">
    <citation type="submission" date="2016-08" db="EMBL/GenBank/DDBJ databases">
        <title>Orenia metallireducens sp. nov. strain Z6, a Novel Metal-reducing Firmicute from the Deep Subsurface.</title>
        <authorList>
            <person name="Maxim B.I."/>
            <person name="Kenneth K."/>
            <person name="Flynn T.M."/>
            <person name="Oloughlin E.J."/>
            <person name="Locke R.A."/>
            <person name="Weber J.R."/>
            <person name="Egan S.M."/>
            <person name="Mackie R.I."/>
            <person name="Cann I.K."/>
        </authorList>
    </citation>
    <scope>NUCLEOTIDE SEQUENCE [LARGE SCALE GENOMIC DNA]</scope>
    <source>
        <strain evidence="8 9">Z6</strain>
    </source>
</reference>
<dbReference type="Pfam" id="PF03772">
    <property type="entry name" value="Competence"/>
    <property type="match status" value="1"/>
</dbReference>
<evidence type="ECO:0000259" key="7">
    <source>
        <dbReference type="SMART" id="SM00849"/>
    </source>
</evidence>
<dbReference type="SMART" id="SM00849">
    <property type="entry name" value="Lactamase_B"/>
    <property type="match status" value="1"/>
</dbReference>
<dbReference type="GO" id="GO:0005886">
    <property type="term" value="C:plasma membrane"/>
    <property type="evidence" value="ECO:0007669"/>
    <property type="project" value="UniProtKB-SubCell"/>
</dbReference>
<keyword evidence="3 6" id="KW-0812">Transmembrane</keyword>
<reference evidence="9" key="1">
    <citation type="submission" date="2016-07" db="EMBL/GenBank/DDBJ databases">
        <authorList>
            <person name="Florea S."/>
            <person name="Webb J.S."/>
            <person name="Jaromczyk J."/>
            <person name="Schardl C.L."/>
        </authorList>
    </citation>
    <scope>NUCLEOTIDE SEQUENCE [LARGE SCALE GENOMIC DNA]</scope>
    <source>
        <strain evidence="9">Z6</strain>
    </source>
</reference>
<dbReference type="CDD" id="cd07731">
    <property type="entry name" value="ComA-like_MBL-fold"/>
    <property type="match status" value="1"/>
</dbReference>
<dbReference type="InterPro" id="IPR035681">
    <property type="entry name" value="ComA-like_MBL"/>
</dbReference>
<dbReference type="NCBIfam" id="TIGR00360">
    <property type="entry name" value="ComEC_N-term"/>
    <property type="match status" value="1"/>
</dbReference>
<dbReference type="InterPro" id="IPR001279">
    <property type="entry name" value="Metallo-B-lactamas"/>
</dbReference>
<accession>A0A1C0A553</accession>
<keyword evidence="9" id="KW-1185">Reference proteome</keyword>
<dbReference type="InterPro" id="IPR052159">
    <property type="entry name" value="Competence_DNA_uptake"/>
</dbReference>
<evidence type="ECO:0000256" key="5">
    <source>
        <dbReference type="ARBA" id="ARBA00023136"/>
    </source>
</evidence>
<keyword evidence="4 6" id="KW-1133">Transmembrane helix</keyword>
<dbReference type="Gene3D" id="3.60.15.10">
    <property type="entry name" value="Ribonuclease Z/Hydroxyacylglutathione hydrolase-like"/>
    <property type="match status" value="1"/>
</dbReference>
<feature type="transmembrane region" description="Helical" evidence="6">
    <location>
        <begin position="9"/>
        <end position="27"/>
    </location>
</feature>
<feature type="transmembrane region" description="Helical" evidence="6">
    <location>
        <begin position="33"/>
        <end position="51"/>
    </location>
</feature>
<dbReference type="SUPFAM" id="SSF56281">
    <property type="entry name" value="Metallo-hydrolase/oxidoreductase"/>
    <property type="match status" value="1"/>
</dbReference>
<evidence type="ECO:0000256" key="3">
    <source>
        <dbReference type="ARBA" id="ARBA00022692"/>
    </source>
</evidence>
<evidence type="ECO:0000313" key="8">
    <source>
        <dbReference type="EMBL" id="OCL25236.1"/>
    </source>
</evidence>
<proteinExistence type="predicted"/>
<dbReference type="NCBIfam" id="TIGR00361">
    <property type="entry name" value="ComEC_Rec2"/>
    <property type="match status" value="1"/>
</dbReference>
<feature type="transmembrane region" description="Helical" evidence="6">
    <location>
        <begin position="504"/>
        <end position="523"/>
    </location>
</feature>
<dbReference type="InterPro" id="IPR025405">
    <property type="entry name" value="DUF4131"/>
</dbReference>
<dbReference type="OrthoDB" id="9761531at2"/>
<dbReference type="EMBL" id="LWDV01000010">
    <property type="protein sequence ID" value="OCL25236.1"/>
    <property type="molecule type" value="Genomic_DNA"/>
</dbReference>
<dbReference type="RefSeq" id="WP_068719142.1">
    <property type="nucleotide sequence ID" value="NZ_LWDV01000010.1"/>
</dbReference>
<evidence type="ECO:0000256" key="4">
    <source>
        <dbReference type="ARBA" id="ARBA00022989"/>
    </source>
</evidence>
<dbReference type="GO" id="GO:0030420">
    <property type="term" value="P:establishment of competence for transformation"/>
    <property type="evidence" value="ECO:0007669"/>
    <property type="project" value="InterPro"/>
</dbReference>
<comment type="caution">
    <text evidence="8">The sequence shown here is derived from an EMBL/GenBank/DDBJ whole genome shotgun (WGS) entry which is preliminary data.</text>
</comment>
<dbReference type="Pfam" id="PF00753">
    <property type="entry name" value="Lactamase_B"/>
    <property type="match status" value="1"/>
</dbReference>
<feature type="transmembrane region" description="Helical" evidence="6">
    <location>
        <begin position="249"/>
        <end position="268"/>
    </location>
</feature>
<feature type="transmembrane region" description="Helical" evidence="6">
    <location>
        <begin position="376"/>
        <end position="399"/>
    </location>
</feature>
<feature type="transmembrane region" description="Helical" evidence="6">
    <location>
        <begin position="438"/>
        <end position="457"/>
    </location>
</feature>
<evidence type="ECO:0000256" key="6">
    <source>
        <dbReference type="SAM" id="Phobius"/>
    </source>
</evidence>
<feature type="transmembrane region" description="Helical" evidence="6">
    <location>
        <begin position="280"/>
        <end position="295"/>
    </location>
</feature>
<sequence length="780" mass="88469">MLIKLNRPLLEVFILLVLGLTVGNYFLLDIISLNLLEGLAIVLVFIASYLWKQRSAKVKVIIYFLIFLLGFIYLQSVELSWQKDSLGEIIGNKVKLVAKVIRIVDKGYRKEYLLTDIRGVDRDIYSNKEVLLSTYKIDPKLRYGDIIEVDTKLELAKSQSNPGGFSYRKYLKQQGIYGIAKVNSYEDIRVIANRANFIIRTLFNLRQRITVLIEEYFPQPYNYILEALLLGDKSLLPDKIEDNFRKLGLSHLLVISGFHIGLISYLLYLIGNRLKFSKRLNLIFSLIFLTFYLIITGCQLPSLRAVLLIFLVLLGNYLERRVDIYNLLAGVGIVIVLINPFSLFTVSFQLSFGAVVAISYLTPIISNYLPLKNDKLNNLISGSLAAQLGLLPILIYYFYEISLLSVLSNLLIMPLISLVLWLGVFFILLALIKITIIAKLFAIIIRVVLFLVLRIVNMIVENFVTVLLVGKQAIVTIVLYYLIVYSLVKVLKPNLIPYSKNYKLHGKLIILIIVLMLIVQLGFSDVNGLKIIILSVGNGDGIYLETPSHQRILIDGGEDGREIIAYLKSRGVRSLDMVFISHFHADHVGGIIELIKEVRVDRIFYPPILEEDEISKKFFKLAKKKRIEVIKLFKGDNVKASQVEFKVLGPELPLINESPANNNSLVLKLIYKEFKVLFTGDLEVEGEERLLANGANLSSIILKVGHHGSDTSSSISFIDKVNPVLAIISVGRNNYGHPSRKIIKRFGKRGVKVLRTDYSGAVTLWTDGQRYNYQKFLLNK</sequence>
<dbReference type="InterPro" id="IPR036866">
    <property type="entry name" value="RibonucZ/Hydroxyglut_hydro"/>
</dbReference>
<organism evidence="8 9">
    <name type="scientific">Orenia metallireducens</name>
    <dbReference type="NCBI Taxonomy" id="1413210"/>
    <lineage>
        <taxon>Bacteria</taxon>
        <taxon>Bacillati</taxon>
        <taxon>Bacillota</taxon>
        <taxon>Clostridia</taxon>
        <taxon>Halanaerobiales</taxon>
        <taxon>Halobacteroidaceae</taxon>
        <taxon>Orenia</taxon>
    </lineage>
</organism>
<dbReference type="PANTHER" id="PTHR30619:SF1">
    <property type="entry name" value="RECOMBINATION PROTEIN 2"/>
    <property type="match status" value="1"/>
</dbReference>
<feature type="transmembrane region" description="Helical" evidence="6">
    <location>
        <begin position="301"/>
        <end position="318"/>
    </location>
</feature>
<comment type="subcellular location">
    <subcellularLocation>
        <location evidence="1">Cell membrane</location>
        <topology evidence="1">Multi-pass membrane protein</topology>
    </subcellularLocation>
</comment>
<feature type="transmembrane region" description="Helical" evidence="6">
    <location>
        <begin position="350"/>
        <end position="369"/>
    </location>
</feature>
<keyword evidence="2" id="KW-1003">Cell membrane</keyword>
<feature type="domain" description="Metallo-beta-lactamase" evidence="7">
    <location>
        <begin position="538"/>
        <end position="732"/>
    </location>
</feature>
<name>A0A1C0A553_9FIRM</name>
<evidence type="ECO:0000256" key="2">
    <source>
        <dbReference type="ARBA" id="ARBA00022475"/>
    </source>
</evidence>
<feature type="transmembrane region" description="Helical" evidence="6">
    <location>
        <begin position="58"/>
        <end position="76"/>
    </location>
</feature>
<dbReference type="AlphaFoldDB" id="A0A1C0A553"/>
<keyword evidence="5 6" id="KW-0472">Membrane</keyword>
<dbReference type="InterPro" id="IPR004477">
    <property type="entry name" value="ComEC_N"/>
</dbReference>
<evidence type="ECO:0000313" key="9">
    <source>
        <dbReference type="Proteomes" id="UP000093514"/>
    </source>
</evidence>
<feature type="transmembrane region" description="Helical" evidence="6">
    <location>
        <begin position="325"/>
        <end position="344"/>
    </location>
</feature>